<feature type="domain" description="DUF4124" evidence="3">
    <location>
        <begin position="7"/>
        <end position="36"/>
    </location>
</feature>
<name>A0A140HL99_9BURK</name>
<organism evidence="4 5">
    <name type="scientific">Ramlibacter tataouinensis</name>
    <dbReference type="NCBI Taxonomy" id="94132"/>
    <lineage>
        <taxon>Bacteria</taxon>
        <taxon>Pseudomonadati</taxon>
        <taxon>Pseudomonadota</taxon>
        <taxon>Betaproteobacteria</taxon>
        <taxon>Burkholderiales</taxon>
        <taxon>Comamonadaceae</taxon>
        <taxon>Ramlibacter</taxon>
    </lineage>
</organism>
<dbReference type="CDD" id="cd02976">
    <property type="entry name" value="NrdH"/>
    <property type="match status" value="1"/>
</dbReference>
<protein>
    <submittedName>
        <fullName evidence="4">Glutaredoxin</fullName>
    </submittedName>
</protein>
<dbReference type="Gene3D" id="3.40.30.10">
    <property type="entry name" value="Glutaredoxin"/>
    <property type="match status" value="1"/>
</dbReference>
<sequence>MVLVAGIAPDANAQQIYKIVGPDGRVTFSDQPPATGPTGNAAPVAVRGSGGANLAGLPFELRQAAGRYPVTLYTSPGCNTCATGRSMLMARGIPFAEKTVTTNEDSEAFKRMGATTVPVLTIGSQQLRGYSDIEWAQFLDAAGYPRTSQLPPSYVPSPATPLVALDDSPRTPAPTRQATAAPTGRTAAPTEMPTENPAGIRF</sequence>
<dbReference type="AlphaFoldDB" id="A0A140HL99"/>
<reference evidence="4 5" key="1">
    <citation type="journal article" date="2014" name="Int. J. Syst. Evol. Microbiol.">
        <title>Ramlibacter solisilvae sp. nov., isolated from forest soil, and emended description of the genus Ramlibacter.</title>
        <authorList>
            <person name="Lee H.J."/>
            <person name="Lee S.H."/>
            <person name="Lee S.S."/>
            <person name="Lee J.S."/>
            <person name="Kim Y."/>
            <person name="Kim S.C."/>
            <person name="Jeon C.O."/>
        </authorList>
    </citation>
    <scope>NUCLEOTIDE SEQUENCE [LARGE SCALE GENOMIC DNA]</scope>
    <source>
        <strain evidence="4 5">5-10</strain>
    </source>
</reference>
<dbReference type="Proteomes" id="UP000070433">
    <property type="component" value="Chromosome"/>
</dbReference>
<dbReference type="InterPro" id="IPR002109">
    <property type="entry name" value="Glutaredoxin"/>
</dbReference>
<dbReference type="PATRIC" id="fig|94132.3.peg.4306"/>
<dbReference type="Pfam" id="PF00462">
    <property type="entry name" value="Glutaredoxin"/>
    <property type="match status" value="1"/>
</dbReference>
<evidence type="ECO:0000313" key="5">
    <source>
        <dbReference type="Proteomes" id="UP000070433"/>
    </source>
</evidence>
<dbReference type="EMBL" id="CP010951">
    <property type="protein sequence ID" value="AMO25632.1"/>
    <property type="molecule type" value="Genomic_DNA"/>
</dbReference>
<dbReference type="SUPFAM" id="SSF52833">
    <property type="entry name" value="Thioredoxin-like"/>
    <property type="match status" value="1"/>
</dbReference>
<feature type="region of interest" description="Disordered" evidence="1">
    <location>
        <begin position="157"/>
        <end position="202"/>
    </location>
</feature>
<gene>
    <name evidence="4" type="ORF">UC35_21115</name>
</gene>
<evidence type="ECO:0000259" key="3">
    <source>
        <dbReference type="Pfam" id="PF13511"/>
    </source>
</evidence>
<dbReference type="PROSITE" id="PS51354">
    <property type="entry name" value="GLUTAREDOXIN_2"/>
    <property type="match status" value="1"/>
</dbReference>
<dbReference type="InterPro" id="IPR036249">
    <property type="entry name" value="Thioredoxin-like_sf"/>
</dbReference>
<evidence type="ECO:0000259" key="2">
    <source>
        <dbReference type="Pfam" id="PF00462"/>
    </source>
</evidence>
<dbReference type="InterPro" id="IPR025392">
    <property type="entry name" value="DUF4124"/>
</dbReference>
<dbReference type="Pfam" id="PF13511">
    <property type="entry name" value="DUF4124"/>
    <property type="match status" value="1"/>
</dbReference>
<feature type="domain" description="Glutaredoxin" evidence="2">
    <location>
        <begin position="70"/>
        <end position="125"/>
    </location>
</feature>
<keyword evidence="5" id="KW-1185">Reference proteome</keyword>
<accession>A0A140HL99</accession>
<evidence type="ECO:0000313" key="4">
    <source>
        <dbReference type="EMBL" id="AMO25632.1"/>
    </source>
</evidence>
<evidence type="ECO:0000256" key="1">
    <source>
        <dbReference type="SAM" id="MobiDB-lite"/>
    </source>
</evidence>
<proteinExistence type="predicted"/>
<feature type="compositionally biased region" description="Low complexity" evidence="1">
    <location>
        <begin position="173"/>
        <end position="190"/>
    </location>
</feature>